<protein>
    <submittedName>
        <fullName evidence="1">Uncharacterized protein</fullName>
    </submittedName>
</protein>
<organism evidence="1 2">
    <name type="scientific">Paracoccus mutanolyticus</name>
    <dbReference type="NCBI Taxonomy" id="1499308"/>
    <lineage>
        <taxon>Bacteria</taxon>
        <taxon>Pseudomonadati</taxon>
        <taxon>Pseudomonadota</taxon>
        <taxon>Alphaproteobacteria</taxon>
        <taxon>Rhodobacterales</taxon>
        <taxon>Paracoccaceae</taxon>
        <taxon>Paracoccus</taxon>
    </lineage>
</organism>
<reference evidence="1 2" key="1">
    <citation type="submission" date="2018-06" db="EMBL/GenBank/DDBJ databases">
        <title>Complete genome sequence of Paracoccus mutanolyticus strain RSP-02 isolated from cellulosic waste.</title>
        <authorList>
            <person name="Amrutha R.N."/>
            <person name="Shrivastav A."/>
            <person name="Buddana S.K."/>
            <person name="Deshpande U."/>
            <person name="Prakasham R.S."/>
        </authorList>
    </citation>
    <scope>NUCLEOTIDE SEQUENCE [LARGE SCALE GENOMIC DNA]</scope>
    <source>
        <strain evidence="1 2">RSP-02</strain>
    </source>
</reference>
<gene>
    <name evidence="1" type="ORF">DPM13_09275</name>
</gene>
<name>A0ABM6WRL9_9RHOB</name>
<evidence type="ECO:0000313" key="2">
    <source>
        <dbReference type="Proteomes" id="UP000249922"/>
    </source>
</evidence>
<dbReference type="Gene3D" id="3.40.50.1220">
    <property type="entry name" value="TPP-binding domain"/>
    <property type="match status" value="1"/>
</dbReference>
<dbReference type="InterPro" id="IPR029035">
    <property type="entry name" value="DHS-like_NAD/FAD-binding_dom"/>
</dbReference>
<accession>A0ABM6WRL9</accession>
<evidence type="ECO:0000313" key="1">
    <source>
        <dbReference type="EMBL" id="AWX93245.1"/>
    </source>
</evidence>
<sequence length="94" mass="10191">MILIGGCNWSDAGKKALQAFAEASDIPVVAAFRYQDQFDNFSPVYVGEACRHDRGGGVGRDRAALTTRFNASEIIGTQMLTKSRALCRNCSCGR</sequence>
<dbReference type="EMBL" id="CP030239">
    <property type="protein sequence ID" value="AWX93245.1"/>
    <property type="molecule type" value="Genomic_DNA"/>
</dbReference>
<proteinExistence type="predicted"/>
<dbReference type="Proteomes" id="UP000249922">
    <property type="component" value="Chromosome"/>
</dbReference>
<keyword evidence="2" id="KW-1185">Reference proteome</keyword>
<dbReference type="SUPFAM" id="SSF52467">
    <property type="entry name" value="DHS-like NAD/FAD-binding domain"/>
    <property type="match status" value="1"/>
</dbReference>